<reference evidence="1 2" key="1">
    <citation type="submission" date="2021-06" db="EMBL/GenBank/DDBJ databases">
        <authorList>
            <person name="Pan X."/>
        </authorList>
    </citation>
    <scope>NUCLEOTIDE SEQUENCE [LARGE SCALE GENOMIC DNA]</scope>
    <source>
        <strain evidence="1 2">4503</strain>
    </source>
</reference>
<name>A0ABS6CJN0_9ACTN</name>
<dbReference type="RefSeq" id="WP_216344128.1">
    <property type="nucleotide sequence ID" value="NZ_JAHLEM010000281.1"/>
</dbReference>
<evidence type="ECO:0000313" key="1">
    <source>
        <dbReference type="EMBL" id="MBU3867142.1"/>
    </source>
</evidence>
<dbReference type="EMBL" id="JAHLEM010000281">
    <property type="protein sequence ID" value="MBU3867142.1"/>
    <property type="molecule type" value="Genomic_DNA"/>
</dbReference>
<comment type="caution">
    <text evidence="1">The sequence shown here is derived from an EMBL/GenBank/DDBJ whole genome shotgun (WGS) entry which is preliminary data.</text>
</comment>
<proteinExistence type="predicted"/>
<sequence>MLVWAGNGYGGDEFRTWAQATLGITVKAVSRPKDVQGLRLVAQTLGG</sequence>
<dbReference type="Proteomes" id="UP000720508">
    <property type="component" value="Unassembled WGS sequence"/>
</dbReference>
<evidence type="ECO:0008006" key="3">
    <source>
        <dbReference type="Google" id="ProtNLM"/>
    </source>
</evidence>
<organism evidence="1 2">
    <name type="scientific">Streptomyces niphimycinicus</name>
    <dbReference type="NCBI Taxonomy" id="2842201"/>
    <lineage>
        <taxon>Bacteria</taxon>
        <taxon>Bacillati</taxon>
        <taxon>Actinomycetota</taxon>
        <taxon>Actinomycetes</taxon>
        <taxon>Kitasatosporales</taxon>
        <taxon>Streptomycetaceae</taxon>
        <taxon>Streptomyces</taxon>
    </lineage>
</organism>
<protein>
    <recommendedName>
        <fullName evidence="3">Transposase</fullName>
    </recommendedName>
</protein>
<accession>A0ABS6CJN0</accession>
<evidence type="ECO:0000313" key="2">
    <source>
        <dbReference type="Proteomes" id="UP000720508"/>
    </source>
</evidence>
<keyword evidence="2" id="KW-1185">Reference proteome</keyword>
<gene>
    <name evidence="1" type="ORF">KN815_24710</name>
</gene>